<dbReference type="OrthoDB" id="4369843at2759"/>
<dbReference type="EMBL" id="JNOM01000081">
    <property type="protein sequence ID" value="KNG87448.1"/>
    <property type="molecule type" value="Genomic_DNA"/>
</dbReference>
<feature type="region of interest" description="Disordered" evidence="1">
    <location>
        <begin position="1"/>
        <end position="62"/>
    </location>
</feature>
<reference evidence="2 3" key="1">
    <citation type="submission" date="2014-06" db="EMBL/GenBank/DDBJ databases">
        <title>The Genome of the Aflatoxigenic Filamentous Fungus Aspergillus nomius.</title>
        <authorList>
            <person name="Moore M.G."/>
            <person name="Shannon B.M."/>
            <person name="Brian M.M."/>
        </authorList>
    </citation>
    <scope>NUCLEOTIDE SEQUENCE [LARGE SCALE GENOMIC DNA]</scope>
    <source>
        <strain evidence="2 3">NRRL 13137</strain>
    </source>
</reference>
<feature type="compositionally biased region" description="Basic residues" evidence="1">
    <location>
        <begin position="1"/>
        <end position="18"/>
    </location>
</feature>
<dbReference type="RefSeq" id="XP_015408371.1">
    <property type="nucleotide sequence ID" value="XM_015549520.1"/>
</dbReference>
<feature type="compositionally biased region" description="Polar residues" evidence="1">
    <location>
        <begin position="22"/>
        <end position="36"/>
    </location>
</feature>
<name>A0A0L1J7T9_ASPN3</name>
<accession>A0A0L1J7T9</accession>
<dbReference type="GeneID" id="26806067"/>
<protein>
    <submittedName>
        <fullName evidence="2">Uncharacterized protein</fullName>
    </submittedName>
</protein>
<dbReference type="AlphaFoldDB" id="A0A0L1J7T9"/>
<evidence type="ECO:0000256" key="1">
    <source>
        <dbReference type="SAM" id="MobiDB-lite"/>
    </source>
</evidence>
<evidence type="ECO:0000313" key="3">
    <source>
        <dbReference type="Proteomes" id="UP000037505"/>
    </source>
</evidence>
<keyword evidence="3" id="KW-1185">Reference proteome</keyword>
<feature type="compositionally biased region" description="Basic residues" evidence="1">
    <location>
        <begin position="37"/>
        <end position="52"/>
    </location>
</feature>
<proteinExistence type="predicted"/>
<evidence type="ECO:0000313" key="2">
    <source>
        <dbReference type="EMBL" id="KNG87448.1"/>
    </source>
</evidence>
<comment type="caution">
    <text evidence="2">The sequence shown here is derived from an EMBL/GenBank/DDBJ whole genome shotgun (WGS) entry which is preliminary data.</text>
</comment>
<dbReference type="Proteomes" id="UP000037505">
    <property type="component" value="Unassembled WGS sequence"/>
</dbReference>
<sequence length="217" mass="24085">MESTPRKPRKLNSPRGVHKSGASHNDPTRTITGQSSRVHKKQCVPAAQHRRATSGFQEDCSGVSTGHVTRIAEDKYDDPAPESSHDMFNLPLPRGIDHEVPRWAAVYSMAEEVMRFLPPQDSISDQEEELTIPDSERSHSDARVPENIAARPLSSSTIIAQGDTKNPAPALENEPIHNISATRRWNDWANNEGLEAMAPVHSGEWLDLSDIDALLRF</sequence>
<organism evidence="2 3">
    <name type="scientific">Aspergillus nomiae NRRL (strain ATCC 15546 / NRRL 13137 / CBS 260.88 / M93)</name>
    <dbReference type="NCBI Taxonomy" id="1509407"/>
    <lineage>
        <taxon>Eukaryota</taxon>
        <taxon>Fungi</taxon>
        <taxon>Dikarya</taxon>
        <taxon>Ascomycota</taxon>
        <taxon>Pezizomycotina</taxon>
        <taxon>Eurotiomycetes</taxon>
        <taxon>Eurotiomycetidae</taxon>
        <taxon>Eurotiales</taxon>
        <taxon>Aspergillaceae</taxon>
        <taxon>Aspergillus</taxon>
        <taxon>Aspergillus subgen. Circumdati</taxon>
    </lineage>
</organism>
<gene>
    <name evidence="2" type="ORF">ANOM_004263</name>
</gene>